<evidence type="ECO:0000256" key="1">
    <source>
        <dbReference type="SAM" id="MobiDB-lite"/>
    </source>
</evidence>
<feature type="region of interest" description="Disordered" evidence="1">
    <location>
        <begin position="34"/>
        <end position="63"/>
    </location>
</feature>
<reference evidence="2" key="1">
    <citation type="submission" date="2016-12" db="EMBL/GenBank/DDBJ databases">
        <title>The genomes of Aspergillus section Nigri reveals drivers in fungal speciation.</title>
        <authorList>
            <consortium name="DOE Joint Genome Institute"/>
            <person name="Vesth T.C."/>
            <person name="Nybo J."/>
            <person name="Theobald S."/>
            <person name="Brandl J."/>
            <person name="Frisvad J.C."/>
            <person name="Nielsen K.F."/>
            <person name="Lyhne E.K."/>
            <person name="Kogle M.E."/>
            <person name="Kuo A."/>
            <person name="Riley R."/>
            <person name="Clum A."/>
            <person name="Nolan M."/>
            <person name="Lipzen A."/>
            <person name="Salamov A."/>
            <person name="Henrissat B."/>
            <person name="Wiebenga A."/>
            <person name="De Vries R.P."/>
            <person name="Grigoriev I.V."/>
            <person name="Mortensen U.H."/>
            <person name="Andersen M.R."/>
            <person name="Baker S.E."/>
        </authorList>
    </citation>
    <scope>NUCLEOTIDE SEQUENCE [LARGE SCALE GENOMIC DNA]</scope>
    <source>
        <strain evidence="2">CBS 113365</strain>
    </source>
</reference>
<dbReference type="GeneID" id="37210300"/>
<dbReference type="Proteomes" id="UP000248405">
    <property type="component" value="Unassembled WGS sequence"/>
</dbReference>
<accession>A0A319BJA9</accession>
<organism evidence="2 3">
    <name type="scientific">Aspergillus vadensis (strain CBS 113365 / IMI 142717 / IBT 24658)</name>
    <dbReference type="NCBI Taxonomy" id="1448311"/>
    <lineage>
        <taxon>Eukaryota</taxon>
        <taxon>Fungi</taxon>
        <taxon>Dikarya</taxon>
        <taxon>Ascomycota</taxon>
        <taxon>Pezizomycotina</taxon>
        <taxon>Eurotiomycetes</taxon>
        <taxon>Eurotiomycetidae</taxon>
        <taxon>Eurotiales</taxon>
        <taxon>Aspergillaceae</taxon>
        <taxon>Aspergillus</taxon>
        <taxon>Aspergillus subgen. Circumdati</taxon>
    </lineage>
</organism>
<proteinExistence type="predicted"/>
<feature type="compositionally biased region" description="Basic residues" evidence="1">
    <location>
        <begin position="45"/>
        <end position="56"/>
    </location>
</feature>
<protein>
    <submittedName>
        <fullName evidence="2">Uncharacterized protein</fullName>
    </submittedName>
</protein>
<name>A0A319BJA9_ASPVC</name>
<dbReference type="AlphaFoldDB" id="A0A319BJA9"/>
<keyword evidence="3" id="KW-1185">Reference proteome</keyword>
<evidence type="ECO:0000313" key="2">
    <source>
        <dbReference type="EMBL" id="PYH73266.1"/>
    </source>
</evidence>
<sequence>MLLLPCWQASNSKCSFEAFECRDLWTRSLVKRPNTSTSHTMSQRTLRRVFLPHRKPSSSGGIL</sequence>
<dbReference type="RefSeq" id="XP_025567060.1">
    <property type="nucleotide sequence ID" value="XM_025705708.1"/>
</dbReference>
<gene>
    <name evidence="2" type="ORF">BO88DRAFT_400903</name>
</gene>
<dbReference type="EMBL" id="KZ821615">
    <property type="protein sequence ID" value="PYH73266.1"/>
    <property type="molecule type" value="Genomic_DNA"/>
</dbReference>
<feature type="compositionally biased region" description="Polar residues" evidence="1">
    <location>
        <begin position="34"/>
        <end position="44"/>
    </location>
</feature>
<evidence type="ECO:0000313" key="3">
    <source>
        <dbReference type="Proteomes" id="UP000248405"/>
    </source>
</evidence>